<keyword evidence="2" id="KW-1185">Reference proteome</keyword>
<comment type="caution">
    <text evidence="1">The sequence shown here is derived from an EMBL/GenBank/DDBJ whole genome shotgun (WGS) entry which is preliminary data.</text>
</comment>
<sequence>MKLQGSFTRFFPTSSPSETNNFPHGNLSFSAKSVEPNPVNASKLELNSPSTSVAKDSPLSGLEDVMMGYIFGKKKATEVAHSCKLDRYIRERANSTFVIDAFMNNALANLEYGVVWRHIVQKGDTLVDATCGNGHDTLAMVKMVADKSCRGHVYAMDIQKVALESTSSLLDVSLNSYEKGLVELSAICHSKMEEVVPKGVPVRLVAFNLGYLPCGDKATITKSETTLQALEAAKRILTPGGLISLVVYVGHPGGREEYEAVQAFASGLPVENWICCKLQMLNRSSAPILVLLLKR</sequence>
<proteinExistence type="predicted"/>
<evidence type="ECO:0000313" key="2">
    <source>
        <dbReference type="Proteomes" id="UP000828048"/>
    </source>
</evidence>
<evidence type="ECO:0000313" key="1">
    <source>
        <dbReference type="EMBL" id="KAH7859669.1"/>
    </source>
</evidence>
<accession>A0ACB7Z1W5</accession>
<reference evidence="1 2" key="1">
    <citation type="journal article" date="2021" name="Hortic Res">
        <title>High-quality reference genome and annotation aids understanding of berry development for evergreen blueberry (Vaccinium darrowii).</title>
        <authorList>
            <person name="Yu J."/>
            <person name="Hulse-Kemp A.M."/>
            <person name="Babiker E."/>
            <person name="Staton M."/>
        </authorList>
    </citation>
    <scope>NUCLEOTIDE SEQUENCE [LARGE SCALE GENOMIC DNA]</scope>
    <source>
        <strain evidence="2">cv. NJ 8807/NJ 8810</strain>
        <tissue evidence="1">Young leaf</tissue>
    </source>
</reference>
<name>A0ACB7Z1W5_9ERIC</name>
<gene>
    <name evidence="1" type="ORF">Vadar_004046</name>
</gene>
<dbReference type="Proteomes" id="UP000828048">
    <property type="component" value="Chromosome 4"/>
</dbReference>
<protein>
    <submittedName>
        <fullName evidence="1">Uncharacterized protein</fullName>
    </submittedName>
</protein>
<organism evidence="1 2">
    <name type="scientific">Vaccinium darrowii</name>
    <dbReference type="NCBI Taxonomy" id="229202"/>
    <lineage>
        <taxon>Eukaryota</taxon>
        <taxon>Viridiplantae</taxon>
        <taxon>Streptophyta</taxon>
        <taxon>Embryophyta</taxon>
        <taxon>Tracheophyta</taxon>
        <taxon>Spermatophyta</taxon>
        <taxon>Magnoliopsida</taxon>
        <taxon>eudicotyledons</taxon>
        <taxon>Gunneridae</taxon>
        <taxon>Pentapetalae</taxon>
        <taxon>asterids</taxon>
        <taxon>Ericales</taxon>
        <taxon>Ericaceae</taxon>
        <taxon>Vaccinioideae</taxon>
        <taxon>Vaccinieae</taxon>
        <taxon>Vaccinium</taxon>
    </lineage>
</organism>
<dbReference type="EMBL" id="CM037154">
    <property type="protein sequence ID" value="KAH7859669.1"/>
    <property type="molecule type" value="Genomic_DNA"/>
</dbReference>